<evidence type="ECO:0000313" key="2">
    <source>
        <dbReference type="Proteomes" id="UP000615989"/>
    </source>
</evidence>
<comment type="caution">
    <text evidence="1">The sequence shown here is derived from an EMBL/GenBank/DDBJ whole genome shotgun (WGS) entry which is preliminary data.</text>
</comment>
<proteinExistence type="predicted"/>
<protein>
    <submittedName>
        <fullName evidence="1">Uncharacterized protein</fullName>
    </submittedName>
</protein>
<dbReference type="EMBL" id="WTVG01000070">
    <property type="protein sequence ID" value="NMG26430.1"/>
    <property type="molecule type" value="Genomic_DNA"/>
</dbReference>
<name>A0ABX1PPA0_9RHOO</name>
<sequence length="124" mass="13869">MKTVATPATTKPNRPPFAELFLALEQARYLRDILGDAAEDTRPALIDLAERGLPVKVRDDIGSVVTLPDDYTKHPMSHQFVRLLDIVEYLIDEAFAGHVPLATLARATRDNEELADAIYRIAER</sequence>
<dbReference type="Proteomes" id="UP000615989">
    <property type="component" value="Unassembled WGS sequence"/>
</dbReference>
<reference evidence="1" key="1">
    <citation type="submission" date="2019-12" db="EMBL/GenBank/DDBJ databases">
        <title>Comparative genomics gives insights into the taxonomy of the Azoarcus-Aromatoleum group and reveals separate origins of nif in the plant-associated Azoarcus and non-plant-associated Aromatoleum sub-groups.</title>
        <authorList>
            <person name="Lafos M."/>
            <person name="Maluk M."/>
            <person name="Batista M."/>
            <person name="Junghare M."/>
            <person name="Carmona M."/>
            <person name="Faoro H."/>
            <person name="Cruz L.M."/>
            <person name="Battistoni F."/>
            <person name="De Souza E."/>
            <person name="Pedrosa F."/>
            <person name="Chen W.-M."/>
            <person name="Poole P.S."/>
            <person name="Dixon R.A."/>
            <person name="James E.K."/>
        </authorList>
    </citation>
    <scope>NUCLEOTIDE SEQUENCE</scope>
    <source>
        <strain evidence="1">LuFRes1</strain>
    </source>
</reference>
<keyword evidence="2" id="KW-1185">Reference proteome</keyword>
<evidence type="ECO:0000313" key="1">
    <source>
        <dbReference type="EMBL" id="NMG26430.1"/>
    </source>
</evidence>
<gene>
    <name evidence="1" type="ORF">GO606_17280</name>
</gene>
<dbReference type="RefSeq" id="WP_169119753.1">
    <property type="nucleotide sequence ID" value="NZ_WTVG02000036.1"/>
</dbReference>
<organism evidence="1 2">
    <name type="scientific">Aromatoleum anaerobium</name>
    <dbReference type="NCBI Taxonomy" id="182180"/>
    <lineage>
        <taxon>Bacteria</taxon>
        <taxon>Pseudomonadati</taxon>
        <taxon>Pseudomonadota</taxon>
        <taxon>Betaproteobacteria</taxon>
        <taxon>Rhodocyclales</taxon>
        <taxon>Rhodocyclaceae</taxon>
        <taxon>Aromatoleum</taxon>
    </lineage>
</organism>
<accession>A0ABX1PPA0</accession>